<evidence type="ECO:0000256" key="1">
    <source>
        <dbReference type="ARBA" id="ARBA00004141"/>
    </source>
</evidence>
<organism evidence="7 9">
    <name type="scientific">Medicago truncatula</name>
    <name type="common">Barrel medic</name>
    <name type="synonym">Medicago tribuloides</name>
    <dbReference type="NCBI Taxonomy" id="3880"/>
    <lineage>
        <taxon>Eukaryota</taxon>
        <taxon>Viridiplantae</taxon>
        <taxon>Streptophyta</taxon>
        <taxon>Embryophyta</taxon>
        <taxon>Tracheophyta</taxon>
        <taxon>Spermatophyta</taxon>
        <taxon>Magnoliopsida</taxon>
        <taxon>eudicotyledons</taxon>
        <taxon>Gunneridae</taxon>
        <taxon>Pentapetalae</taxon>
        <taxon>rosids</taxon>
        <taxon>fabids</taxon>
        <taxon>Fabales</taxon>
        <taxon>Fabaceae</taxon>
        <taxon>Papilionoideae</taxon>
        <taxon>50 kb inversion clade</taxon>
        <taxon>NPAAA clade</taxon>
        <taxon>Hologalegina</taxon>
        <taxon>IRL clade</taxon>
        <taxon>Trifolieae</taxon>
        <taxon>Medicago</taxon>
    </lineage>
</organism>
<keyword evidence="5 6" id="KW-0472">Membrane</keyword>
<keyword evidence="4 6" id="KW-1133">Transmembrane helix</keyword>
<dbReference type="HOGENOM" id="CLU_2779664_0_0_1"/>
<dbReference type="GO" id="GO:0016020">
    <property type="term" value="C:membrane"/>
    <property type="evidence" value="ECO:0007669"/>
    <property type="project" value="UniProtKB-SubCell"/>
</dbReference>
<evidence type="ECO:0000256" key="5">
    <source>
        <dbReference type="ARBA" id="ARBA00023136"/>
    </source>
</evidence>
<reference evidence="7 9" key="2">
    <citation type="journal article" date="2014" name="BMC Genomics">
        <title>An improved genome release (version Mt4.0) for the model legume Medicago truncatula.</title>
        <authorList>
            <person name="Tang H."/>
            <person name="Krishnakumar V."/>
            <person name="Bidwell S."/>
            <person name="Rosen B."/>
            <person name="Chan A."/>
            <person name="Zhou S."/>
            <person name="Gentzbittel L."/>
            <person name="Childs K.L."/>
            <person name="Yandell M."/>
            <person name="Gundlach H."/>
            <person name="Mayer K.F."/>
            <person name="Schwartz D.C."/>
            <person name="Town C.D."/>
        </authorList>
    </citation>
    <scope>GENOME REANNOTATION</scope>
    <source>
        <strain evidence="8 9">cv. Jemalong A17</strain>
    </source>
</reference>
<reference evidence="8" key="3">
    <citation type="submission" date="2015-04" db="UniProtKB">
        <authorList>
            <consortium name="EnsemblPlants"/>
        </authorList>
    </citation>
    <scope>IDENTIFICATION</scope>
    <source>
        <strain evidence="8">cv. Jemalong A17</strain>
    </source>
</reference>
<protein>
    <submittedName>
        <fullName evidence="7">Cold acclimation protein WCOR413</fullName>
    </submittedName>
</protein>
<comment type="subcellular location">
    <subcellularLocation>
        <location evidence="1">Membrane</location>
        <topology evidence="1">Multi-pass membrane protein</topology>
    </subcellularLocation>
</comment>
<dbReference type="EnsemblPlants" id="AES88150">
    <property type="protein sequence ID" value="AES88150"/>
    <property type="gene ID" value="MTR_4g049450"/>
</dbReference>
<accession>G7JDL8</accession>
<dbReference type="PaxDb" id="3880-AES88150"/>
<dbReference type="AlphaFoldDB" id="G7JDL8"/>
<evidence type="ECO:0000256" key="6">
    <source>
        <dbReference type="SAM" id="Phobius"/>
    </source>
</evidence>
<evidence type="ECO:0000313" key="8">
    <source>
        <dbReference type="EnsemblPlants" id="AES88150"/>
    </source>
</evidence>
<keyword evidence="3 6" id="KW-0812">Transmembrane</keyword>
<dbReference type="STRING" id="3880.G7JDL8"/>
<evidence type="ECO:0000313" key="7">
    <source>
        <dbReference type="EMBL" id="AES88150.1"/>
    </source>
</evidence>
<comment type="similarity">
    <text evidence="2">Belongs to the Cold-regulated 413 protein family.</text>
</comment>
<reference evidence="7 9" key="1">
    <citation type="journal article" date="2011" name="Nature">
        <title>The Medicago genome provides insight into the evolution of rhizobial symbioses.</title>
        <authorList>
            <person name="Young N.D."/>
            <person name="Debelle F."/>
            <person name="Oldroyd G.E."/>
            <person name="Geurts R."/>
            <person name="Cannon S.B."/>
            <person name="Udvardi M.K."/>
            <person name="Benedito V.A."/>
            <person name="Mayer K.F."/>
            <person name="Gouzy J."/>
            <person name="Schoof H."/>
            <person name="Van de Peer Y."/>
            <person name="Proost S."/>
            <person name="Cook D.R."/>
            <person name="Meyers B.C."/>
            <person name="Spannagl M."/>
            <person name="Cheung F."/>
            <person name="De Mita S."/>
            <person name="Krishnakumar V."/>
            <person name="Gundlach H."/>
            <person name="Zhou S."/>
            <person name="Mudge J."/>
            <person name="Bharti A.K."/>
            <person name="Murray J.D."/>
            <person name="Naoumkina M.A."/>
            <person name="Rosen B."/>
            <person name="Silverstein K.A."/>
            <person name="Tang H."/>
            <person name="Rombauts S."/>
            <person name="Zhao P.X."/>
            <person name="Zhou P."/>
            <person name="Barbe V."/>
            <person name="Bardou P."/>
            <person name="Bechner M."/>
            <person name="Bellec A."/>
            <person name="Berger A."/>
            <person name="Berges H."/>
            <person name="Bidwell S."/>
            <person name="Bisseling T."/>
            <person name="Choisne N."/>
            <person name="Couloux A."/>
            <person name="Denny R."/>
            <person name="Deshpande S."/>
            <person name="Dai X."/>
            <person name="Doyle J.J."/>
            <person name="Dudez A.M."/>
            <person name="Farmer A.D."/>
            <person name="Fouteau S."/>
            <person name="Franken C."/>
            <person name="Gibelin C."/>
            <person name="Gish J."/>
            <person name="Goldstein S."/>
            <person name="Gonzalez A.J."/>
            <person name="Green P.J."/>
            <person name="Hallab A."/>
            <person name="Hartog M."/>
            <person name="Hua A."/>
            <person name="Humphray S.J."/>
            <person name="Jeong D.H."/>
            <person name="Jing Y."/>
            <person name="Jocker A."/>
            <person name="Kenton S.M."/>
            <person name="Kim D.J."/>
            <person name="Klee K."/>
            <person name="Lai H."/>
            <person name="Lang C."/>
            <person name="Lin S."/>
            <person name="Macmil S.L."/>
            <person name="Magdelenat G."/>
            <person name="Matthews L."/>
            <person name="McCorrison J."/>
            <person name="Monaghan E.L."/>
            <person name="Mun J.H."/>
            <person name="Najar F.Z."/>
            <person name="Nicholson C."/>
            <person name="Noirot C."/>
            <person name="O'Bleness M."/>
            <person name="Paule C.R."/>
            <person name="Poulain J."/>
            <person name="Prion F."/>
            <person name="Qin B."/>
            <person name="Qu C."/>
            <person name="Retzel E.F."/>
            <person name="Riddle C."/>
            <person name="Sallet E."/>
            <person name="Samain S."/>
            <person name="Samson N."/>
            <person name="Sanders I."/>
            <person name="Saurat O."/>
            <person name="Scarpelli C."/>
            <person name="Schiex T."/>
            <person name="Segurens B."/>
            <person name="Severin A.J."/>
            <person name="Sherrier D.J."/>
            <person name="Shi R."/>
            <person name="Sims S."/>
            <person name="Singer S.R."/>
            <person name="Sinharoy S."/>
            <person name="Sterck L."/>
            <person name="Viollet A."/>
            <person name="Wang B.B."/>
            <person name="Wang K."/>
            <person name="Wang M."/>
            <person name="Wang X."/>
            <person name="Warfsmann J."/>
            <person name="Weissenbach J."/>
            <person name="White D.D."/>
            <person name="White J.D."/>
            <person name="Wiley G.B."/>
            <person name="Wincker P."/>
            <person name="Xing Y."/>
            <person name="Yang L."/>
            <person name="Yao Z."/>
            <person name="Ying F."/>
            <person name="Zhai J."/>
            <person name="Zhou L."/>
            <person name="Zuber A."/>
            <person name="Denarie J."/>
            <person name="Dixon R.A."/>
            <person name="May G.D."/>
            <person name="Schwartz D.C."/>
            <person name="Rogers J."/>
            <person name="Quetier F."/>
            <person name="Town C.D."/>
            <person name="Roe B.A."/>
        </authorList>
    </citation>
    <scope>NUCLEOTIDE SEQUENCE [LARGE SCALE GENOMIC DNA]</scope>
    <source>
        <strain evidence="7">A17</strain>
        <strain evidence="8 9">cv. Jemalong A17</strain>
    </source>
</reference>
<dbReference type="EMBL" id="CM001220">
    <property type="protein sequence ID" value="AES88150.1"/>
    <property type="molecule type" value="Genomic_DNA"/>
</dbReference>
<sequence length="69" mass="8076">MAERAKRYRWIVSLFHCLGTEKGRGVTFPRFVLDRTNWKVNILTSLLIPYIIFSLLSIVFYVIKGEIGK</sequence>
<dbReference type="Pfam" id="PF05562">
    <property type="entry name" value="WCOR413"/>
    <property type="match status" value="1"/>
</dbReference>
<dbReference type="InterPro" id="IPR008892">
    <property type="entry name" value="COR413"/>
</dbReference>
<evidence type="ECO:0000256" key="2">
    <source>
        <dbReference type="ARBA" id="ARBA00005852"/>
    </source>
</evidence>
<evidence type="ECO:0000256" key="3">
    <source>
        <dbReference type="ARBA" id="ARBA00022692"/>
    </source>
</evidence>
<gene>
    <name evidence="7" type="ordered locus">MTR_4g049450</name>
</gene>
<dbReference type="Proteomes" id="UP000002051">
    <property type="component" value="Chromosome 4"/>
</dbReference>
<proteinExistence type="inferred from homology"/>
<evidence type="ECO:0000256" key="4">
    <source>
        <dbReference type="ARBA" id="ARBA00022989"/>
    </source>
</evidence>
<name>G7JDL8_MEDTR</name>
<feature type="transmembrane region" description="Helical" evidence="6">
    <location>
        <begin position="41"/>
        <end position="63"/>
    </location>
</feature>
<keyword evidence="9" id="KW-1185">Reference proteome</keyword>
<evidence type="ECO:0000313" key="9">
    <source>
        <dbReference type="Proteomes" id="UP000002051"/>
    </source>
</evidence>